<evidence type="ECO:0000259" key="3">
    <source>
        <dbReference type="Pfam" id="PF04548"/>
    </source>
</evidence>
<dbReference type="EMBL" id="BLKG01000077">
    <property type="protein sequence ID" value="GFF91741.1"/>
    <property type="molecule type" value="Genomic_DNA"/>
</dbReference>
<evidence type="ECO:0000313" key="5">
    <source>
        <dbReference type="EMBL" id="GIC91511.1"/>
    </source>
</evidence>
<dbReference type="AlphaFoldDB" id="A0A8E0V2H5"/>
<dbReference type="EMBL" id="BBXM02000006">
    <property type="protein sequence ID" value="GIC91511.1"/>
    <property type="molecule type" value="Genomic_DNA"/>
</dbReference>
<reference evidence="4 7" key="2">
    <citation type="submission" date="2020-01" db="EMBL/GenBank/DDBJ databases">
        <title>Draft genome sequence of Aspergillus udagawae IFM 53868.</title>
        <authorList>
            <person name="Takahashi H."/>
            <person name="Yaguchi T."/>
        </authorList>
    </citation>
    <scope>NUCLEOTIDE SEQUENCE [LARGE SCALE GENOMIC DNA]</scope>
    <source>
        <strain evidence="4 7">IFM 53868</strain>
    </source>
</reference>
<proteinExistence type="predicted"/>
<dbReference type="InterPro" id="IPR006703">
    <property type="entry name" value="G_AIG1"/>
</dbReference>
<gene>
    <name evidence="5" type="ORF">Aud_007955</name>
    <name evidence="4" type="ORF">IFM53868_06607</name>
</gene>
<dbReference type="Proteomes" id="UP000465266">
    <property type="component" value="Unassembled WGS sequence"/>
</dbReference>
<evidence type="ECO:0000313" key="4">
    <source>
        <dbReference type="EMBL" id="GFF91741.1"/>
    </source>
</evidence>
<organism evidence="5 6">
    <name type="scientific">Aspergillus udagawae</name>
    <dbReference type="NCBI Taxonomy" id="91492"/>
    <lineage>
        <taxon>Eukaryota</taxon>
        <taxon>Fungi</taxon>
        <taxon>Dikarya</taxon>
        <taxon>Ascomycota</taxon>
        <taxon>Pezizomycotina</taxon>
        <taxon>Eurotiomycetes</taxon>
        <taxon>Eurotiomycetidae</taxon>
        <taxon>Eurotiales</taxon>
        <taxon>Aspergillaceae</taxon>
        <taxon>Aspergillus</taxon>
        <taxon>Aspergillus subgen. Fumigati</taxon>
    </lineage>
</organism>
<dbReference type="Gene3D" id="3.40.50.300">
    <property type="entry name" value="P-loop containing nucleotide triphosphate hydrolases"/>
    <property type="match status" value="1"/>
</dbReference>
<feature type="region of interest" description="Disordered" evidence="2">
    <location>
        <begin position="261"/>
        <end position="328"/>
    </location>
</feature>
<dbReference type="RefSeq" id="XP_043148777.1">
    <property type="nucleotide sequence ID" value="XM_043292842.1"/>
</dbReference>
<comment type="caution">
    <text evidence="5">The sequence shown here is derived from an EMBL/GenBank/DDBJ whole genome shotgun (WGS) entry which is preliminary data.</text>
</comment>
<feature type="compositionally biased region" description="Basic and acidic residues" evidence="2">
    <location>
        <begin position="294"/>
        <end position="305"/>
    </location>
</feature>
<evidence type="ECO:0000313" key="7">
    <source>
        <dbReference type="Proteomes" id="UP000465266"/>
    </source>
</evidence>
<dbReference type="InterPro" id="IPR027417">
    <property type="entry name" value="P-loop_NTPase"/>
</dbReference>
<evidence type="ECO:0000313" key="6">
    <source>
        <dbReference type="Proteomes" id="UP000036893"/>
    </source>
</evidence>
<dbReference type="SUPFAM" id="SSF52540">
    <property type="entry name" value="P-loop containing nucleoside triphosphate hydrolases"/>
    <property type="match status" value="1"/>
</dbReference>
<name>A0A8E0V2H5_9EURO</name>
<dbReference type="GO" id="GO:0005525">
    <property type="term" value="F:GTP binding"/>
    <property type="evidence" value="ECO:0007669"/>
    <property type="project" value="InterPro"/>
</dbReference>
<feature type="domain" description="AIG1-type G" evidence="3">
    <location>
        <begin position="32"/>
        <end position="170"/>
    </location>
</feature>
<dbReference type="Pfam" id="PF04548">
    <property type="entry name" value="AIG1"/>
    <property type="match status" value="1"/>
</dbReference>
<dbReference type="Proteomes" id="UP000036893">
    <property type="component" value="Unassembled WGS sequence"/>
</dbReference>
<sequence>MESSSKSASSRTQECLAELEARFKNTGSPAKAILLVGRLGTGKSSLLEDVTGLSGYSQQSADSVTQNVEIAKAVITNKEYFIMDTPGFNPGNEEETYREIIRGIQAIRPFARIVGLLYLTCVNQPRFDGFDRKLAQFIRALCGDEYIHAVTFTTTFWTVAGEEQLADFNRHFEFLQSKWKEVFGAQGLNLYQHGQEYNASGLPTGSVINWFPRRNRDQIARHAKEMIARNYDGPTTASPRIVEELDANTPINMTEAGRILDLHPPPAEESSSASNGQPGRESSEQYNSASSGDSDPRSSRDRSRPSAEGVNDTQQERERPQPPAPTWGQTLLDVIGRLARNVEINVDLGGGPMRGQNFAMGSAHSGTLDPLSSVDVMRSFGLDYSREGRLRYAARHGIGGEPFSAAWGDAIRRDVRRRYG</sequence>
<dbReference type="GeneID" id="66995432"/>
<evidence type="ECO:0000256" key="1">
    <source>
        <dbReference type="ARBA" id="ARBA00022741"/>
    </source>
</evidence>
<reference evidence="5" key="1">
    <citation type="journal article" date="2015" name="Genome Announc.">
        <title>Draft Genome Sequence of the Pathogenic Filamentous Fungus Aspergillus udagawae Strain IFM 46973T.</title>
        <authorList>
            <person name="Kusuya Y."/>
            <person name="Takahashi-Nakaguchi A."/>
            <person name="Takahashi H."/>
            <person name="Yaguchi T."/>
        </authorList>
    </citation>
    <scope>NUCLEOTIDE SEQUENCE</scope>
    <source>
        <strain evidence="5">IFM 46973</strain>
    </source>
</reference>
<evidence type="ECO:0000256" key="2">
    <source>
        <dbReference type="SAM" id="MobiDB-lite"/>
    </source>
</evidence>
<reference evidence="5" key="3">
    <citation type="submission" date="2021-01" db="EMBL/GenBank/DDBJ databases">
        <title>Pan-genome distribution and transcriptional activeness of fungal secondary metabolism genes in Aspergillus section Fumigati.</title>
        <authorList>
            <person name="Takahashi H."/>
            <person name="Umemura M."/>
            <person name="Ninomiya A."/>
            <person name="Kusuya Y."/>
            <person name="Urayama S."/>
            <person name="Shimizu M."/>
            <person name="Watanabe A."/>
            <person name="Kamei K."/>
            <person name="Yaguchi T."/>
            <person name="Hagiwara D."/>
        </authorList>
    </citation>
    <scope>NUCLEOTIDE SEQUENCE</scope>
    <source>
        <strain evidence="5">IFM 46973</strain>
    </source>
</reference>
<protein>
    <recommendedName>
        <fullName evidence="3">AIG1-type G domain-containing protein</fullName>
    </recommendedName>
</protein>
<accession>A0A8E0V2H5</accession>
<keyword evidence="7" id="KW-1185">Reference proteome</keyword>
<keyword evidence="1" id="KW-0547">Nucleotide-binding</keyword>